<evidence type="ECO:0000313" key="2">
    <source>
        <dbReference type="Proteomes" id="UP000294513"/>
    </source>
</evidence>
<dbReference type="EMBL" id="SMKU01000075">
    <property type="protein sequence ID" value="TDD87112.1"/>
    <property type="molecule type" value="Genomic_DNA"/>
</dbReference>
<name>A0A4R5BSI7_9ACTN</name>
<comment type="caution">
    <text evidence="1">The sequence shown here is derived from an EMBL/GenBank/DDBJ whole genome shotgun (WGS) entry which is preliminary data.</text>
</comment>
<protein>
    <submittedName>
        <fullName evidence="1">Uncharacterized protein</fullName>
    </submittedName>
</protein>
<dbReference type="AlphaFoldDB" id="A0A4R5BSI7"/>
<gene>
    <name evidence="1" type="ORF">E1298_16605</name>
</gene>
<dbReference type="RefSeq" id="WP_131894153.1">
    <property type="nucleotide sequence ID" value="NZ_SMKU01000075.1"/>
</dbReference>
<dbReference type="Proteomes" id="UP000294513">
    <property type="component" value="Unassembled WGS sequence"/>
</dbReference>
<accession>A0A4R5BSI7</accession>
<organism evidence="1 2">
    <name type="scientific">Actinomadura rubrisoli</name>
    <dbReference type="NCBI Taxonomy" id="2530368"/>
    <lineage>
        <taxon>Bacteria</taxon>
        <taxon>Bacillati</taxon>
        <taxon>Actinomycetota</taxon>
        <taxon>Actinomycetes</taxon>
        <taxon>Streptosporangiales</taxon>
        <taxon>Thermomonosporaceae</taxon>
        <taxon>Actinomadura</taxon>
    </lineage>
</organism>
<proteinExistence type="predicted"/>
<evidence type="ECO:0000313" key="1">
    <source>
        <dbReference type="EMBL" id="TDD87112.1"/>
    </source>
</evidence>
<sequence>MNDLRPALSWATVSSIRGAPVPEKLRSVERTCGLRIAHDERGGGIDGDRNMPEVASGVFTRATSKARHSGLAGAVL</sequence>
<keyword evidence="2" id="KW-1185">Reference proteome</keyword>
<reference evidence="1 2" key="1">
    <citation type="submission" date="2019-03" db="EMBL/GenBank/DDBJ databases">
        <title>Draft genome sequences of novel Actinobacteria.</title>
        <authorList>
            <person name="Sahin N."/>
            <person name="Ay H."/>
            <person name="Saygin H."/>
        </authorList>
    </citation>
    <scope>NUCLEOTIDE SEQUENCE [LARGE SCALE GENOMIC DNA]</scope>
    <source>
        <strain evidence="1 2">H3C3</strain>
    </source>
</reference>